<name>A0AAU9NN60_9ASTR</name>
<reference evidence="1 2" key="1">
    <citation type="submission" date="2022-01" db="EMBL/GenBank/DDBJ databases">
        <authorList>
            <person name="Xiong W."/>
            <person name="Schranz E."/>
        </authorList>
    </citation>
    <scope>NUCLEOTIDE SEQUENCE [LARGE SCALE GENOMIC DNA]</scope>
</reference>
<dbReference type="AlphaFoldDB" id="A0AAU9NN60"/>
<proteinExistence type="predicted"/>
<accession>A0AAU9NN60</accession>
<keyword evidence="2" id="KW-1185">Reference proteome</keyword>
<sequence length="100" mass="10962">MYISVGPHFKSVGKPIYTERNHQTGTSEDVRNIKLSAFWISGAVENSQARIVGGDSSLTEGDGVIVSGVSLGLPQESETCWVGRRQTYEFRAASHSYIKQ</sequence>
<comment type="caution">
    <text evidence="1">The sequence shown here is derived from an EMBL/GenBank/DDBJ whole genome shotgun (WGS) entry which is preliminary data.</text>
</comment>
<dbReference type="Proteomes" id="UP001157418">
    <property type="component" value="Unassembled WGS sequence"/>
</dbReference>
<gene>
    <name evidence="1" type="ORF">LVIROSA_LOCUS25413</name>
</gene>
<evidence type="ECO:0000313" key="2">
    <source>
        <dbReference type="Proteomes" id="UP001157418"/>
    </source>
</evidence>
<protein>
    <submittedName>
        <fullName evidence="1">Uncharacterized protein</fullName>
    </submittedName>
</protein>
<dbReference type="EMBL" id="CAKMRJ010004547">
    <property type="protein sequence ID" value="CAH1439203.1"/>
    <property type="molecule type" value="Genomic_DNA"/>
</dbReference>
<organism evidence="1 2">
    <name type="scientific">Lactuca virosa</name>
    <dbReference type="NCBI Taxonomy" id="75947"/>
    <lineage>
        <taxon>Eukaryota</taxon>
        <taxon>Viridiplantae</taxon>
        <taxon>Streptophyta</taxon>
        <taxon>Embryophyta</taxon>
        <taxon>Tracheophyta</taxon>
        <taxon>Spermatophyta</taxon>
        <taxon>Magnoliopsida</taxon>
        <taxon>eudicotyledons</taxon>
        <taxon>Gunneridae</taxon>
        <taxon>Pentapetalae</taxon>
        <taxon>asterids</taxon>
        <taxon>campanulids</taxon>
        <taxon>Asterales</taxon>
        <taxon>Asteraceae</taxon>
        <taxon>Cichorioideae</taxon>
        <taxon>Cichorieae</taxon>
        <taxon>Lactucinae</taxon>
        <taxon>Lactuca</taxon>
    </lineage>
</organism>
<evidence type="ECO:0000313" key="1">
    <source>
        <dbReference type="EMBL" id="CAH1439203.1"/>
    </source>
</evidence>